<dbReference type="SUPFAM" id="SSF52833">
    <property type="entry name" value="Thioredoxin-like"/>
    <property type="match status" value="1"/>
</dbReference>
<keyword evidence="2" id="KW-1185">Reference proteome</keyword>
<sequence>MNKKLIYCAVILPLLVADSSRAEEKIDRREVRRLAKLPTEDILRDSPVERIEVADYWKKVNGRDRPMVVFFYSNSHAPSQRVATLIRYVAPHYKDRIALAVVKVADKGDPDRKTAEALRKQFSLDSTPGILFYDNVGTKTVLEDEEYIDPDFKEFRSPSMLFWSVYYSTVRKELDALLSD</sequence>
<evidence type="ECO:0000313" key="2">
    <source>
        <dbReference type="Proteomes" id="UP001155241"/>
    </source>
</evidence>
<reference evidence="1" key="1">
    <citation type="submission" date="2022-06" db="EMBL/GenBank/DDBJ databases">
        <title>Aeoliella straminimaris, a novel planctomycete from sediments.</title>
        <authorList>
            <person name="Vitorino I.R."/>
            <person name="Lage O.M."/>
        </authorList>
    </citation>
    <scope>NUCLEOTIDE SEQUENCE</scope>
    <source>
        <strain evidence="1">ICT_H6.2</strain>
    </source>
</reference>
<evidence type="ECO:0000313" key="1">
    <source>
        <dbReference type="EMBL" id="MCO6042846.1"/>
    </source>
</evidence>
<name>A0A9X2FB71_9BACT</name>
<dbReference type="RefSeq" id="WP_252850946.1">
    <property type="nucleotide sequence ID" value="NZ_JAMXLR010000012.1"/>
</dbReference>
<organism evidence="1 2">
    <name type="scientific">Aeoliella straminimaris</name>
    <dbReference type="NCBI Taxonomy" id="2954799"/>
    <lineage>
        <taxon>Bacteria</taxon>
        <taxon>Pseudomonadati</taxon>
        <taxon>Planctomycetota</taxon>
        <taxon>Planctomycetia</taxon>
        <taxon>Pirellulales</taxon>
        <taxon>Lacipirellulaceae</taxon>
        <taxon>Aeoliella</taxon>
    </lineage>
</organism>
<accession>A0A9X2FB71</accession>
<gene>
    <name evidence="1" type="ORF">NG895_02895</name>
</gene>
<dbReference type="Proteomes" id="UP001155241">
    <property type="component" value="Unassembled WGS sequence"/>
</dbReference>
<dbReference type="InterPro" id="IPR036249">
    <property type="entry name" value="Thioredoxin-like_sf"/>
</dbReference>
<dbReference type="AlphaFoldDB" id="A0A9X2FB71"/>
<evidence type="ECO:0008006" key="3">
    <source>
        <dbReference type="Google" id="ProtNLM"/>
    </source>
</evidence>
<protein>
    <recommendedName>
        <fullName evidence="3">Thioredoxin domain-containing protein</fullName>
    </recommendedName>
</protein>
<dbReference type="EMBL" id="JAMXLR010000012">
    <property type="protein sequence ID" value="MCO6042846.1"/>
    <property type="molecule type" value="Genomic_DNA"/>
</dbReference>
<dbReference type="Gene3D" id="3.40.30.10">
    <property type="entry name" value="Glutaredoxin"/>
    <property type="match status" value="1"/>
</dbReference>
<comment type="caution">
    <text evidence="1">The sequence shown here is derived from an EMBL/GenBank/DDBJ whole genome shotgun (WGS) entry which is preliminary data.</text>
</comment>
<proteinExistence type="predicted"/>